<keyword evidence="6 11" id="KW-1133">Transmembrane helix</keyword>
<comment type="caution">
    <text evidence="14">The sequence shown here is derived from an EMBL/GenBank/DDBJ whole genome shotgun (WGS) entry which is preliminary data.</text>
</comment>
<comment type="similarity">
    <text evidence="2">Belongs to the PC-esterase family. TBL subfamily.</text>
</comment>
<keyword evidence="3" id="KW-0808">Transferase</keyword>
<dbReference type="GO" id="GO:1990538">
    <property type="term" value="F:xylan O-acetyltransferase activity"/>
    <property type="evidence" value="ECO:0007669"/>
    <property type="project" value="UniProtKB-ARBA"/>
</dbReference>
<evidence type="ECO:0000256" key="8">
    <source>
        <dbReference type="ARBA" id="ARBA00023136"/>
    </source>
</evidence>
<evidence type="ECO:0000256" key="3">
    <source>
        <dbReference type="ARBA" id="ARBA00022679"/>
    </source>
</evidence>
<feature type="transmembrane region" description="Helical" evidence="11">
    <location>
        <begin position="23"/>
        <end position="43"/>
    </location>
</feature>
<evidence type="ECO:0000259" key="12">
    <source>
        <dbReference type="Pfam" id="PF13839"/>
    </source>
</evidence>
<reference evidence="14" key="1">
    <citation type="submission" date="2023-07" db="EMBL/GenBank/DDBJ databases">
        <title>A chromosome-level genome assembly of Lolium multiflorum.</title>
        <authorList>
            <person name="Chen Y."/>
            <person name="Copetti D."/>
            <person name="Kolliker R."/>
            <person name="Studer B."/>
        </authorList>
    </citation>
    <scope>NUCLEOTIDE SEQUENCE</scope>
    <source>
        <strain evidence="14">02402/16</strain>
        <tissue evidence="14">Leaf</tissue>
    </source>
</reference>
<accession>A0AAD8QRA7</accession>
<dbReference type="Pfam" id="PF14416">
    <property type="entry name" value="PMR5N"/>
    <property type="match status" value="1"/>
</dbReference>
<evidence type="ECO:0000259" key="13">
    <source>
        <dbReference type="Pfam" id="PF14416"/>
    </source>
</evidence>
<comment type="subcellular location">
    <subcellularLocation>
        <location evidence="1">Golgi apparatus membrane</location>
        <topology evidence="1">Single-pass type II membrane protein</topology>
    </subcellularLocation>
</comment>
<evidence type="ECO:0000256" key="10">
    <source>
        <dbReference type="ARBA" id="ARBA00023180"/>
    </source>
</evidence>
<dbReference type="PANTHER" id="PTHR32285:SF324">
    <property type="entry name" value="PROTEIN TRICHOME BIREFRINGENCE-LIKE 25"/>
    <property type="match status" value="1"/>
</dbReference>
<keyword evidence="7" id="KW-0333">Golgi apparatus</keyword>
<dbReference type="Pfam" id="PF13839">
    <property type="entry name" value="PC-Esterase"/>
    <property type="match status" value="1"/>
</dbReference>
<dbReference type="GO" id="GO:0000139">
    <property type="term" value="C:Golgi membrane"/>
    <property type="evidence" value="ECO:0007669"/>
    <property type="project" value="UniProtKB-SubCell"/>
</dbReference>
<evidence type="ECO:0000313" key="15">
    <source>
        <dbReference type="Proteomes" id="UP001231189"/>
    </source>
</evidence>
<evidence type="ECO:0000256" key="1">
    <source>
        <dbReference type="ARBA" id="ARBA00004323"/>
    </source>
</evidence>
<evidence type="ECO:0008006" key="16">
    <source>
        <dbReference type="Google" id="ProtNLM"/>
    </source>
</evidence>
<keyword evidence="8 11" id="KW-0472">Membrane</keyword>
<feature type="domain" description="Trichome birefringence-like C-terminal" evidence="12">
    <location>
        <begin position="113"/>
        <end position="406"/>
    </location>
</feature>
<protein>
    <recommendedName>
        <fullName evidence="16">Trichome birefringence-like N-terminal domain-containing protein</fullName>
    </recommendedName>
</protein>
<sequence length="421" mass="47456">MGVYYEPVPVRVQKKKKEVARGLVVLMLLLSVLLSGLAVKLLAHHCASAPERSATPNARCGLFDGEWVPDSSGPAYTNASCRFIEAPQNCMTNGKPDDGYLYWKWKPYGCDVLPRFEGKTFLEGMSGKHWALVGDSILRNHVQSLLCLLSKVEDPTVVYHDETWRSRRWHFPLHNFTLSLVWAPFLAKAEISEDENGISSSENRLHLDVLDANWISQWNGFDYVIISAGQWFLKPAVYLENGAAIGCHNCQDRSQKEIAVEHSFRRCLAKVFEFITTSSHKPVVFYRTWSPSHFEKGEWFSGGTCDRKVPFKPRQTGDRQFDRVMWRIERAEFAKAAADDGPGNAGRLKLLDTFELSLQRPDAHAGPYKTYHPFQTGSTGGVHNDCLHWCLPGGPVEAWNDILMQMLLEDGGLRPRGGACI</sequence>
<dbReference type="InterPro" id="IPR025846">
    <property type="entry name" value="TBL_N"/>
</dbReference>
<dbReference type="PANTHER" id="PTHR32285">
    <property type="entry name" value="PROTEIN TRICHOME BIREFRINGENCE-LIKE 9-RELATED"/>
    <property type="match status" value="1"/>
</dbReference>
<evidence type="ECO:0000256" key="2">
    <source>
        <dbReference type="ARBA" id="ARBA00007727"/>
    </source>
</evidence>
<keyword evidence="9" id="KW-1015">Disulfide bond</keyword>
<dbReference type="AlphaFoldDB" id="A0AAD8QRA7"/>
<organism evidence="14 15">
    <name type="scientific">Lolium multiflorum</name>
    <name type="common">Italian ryegrass</name>
    <name type="synonym">Lolium perenne subsp. multiflorum</name>
    <dbReference type="NCBI Taxonomy" id="4521"/>
    <lineage>
        <taxon>Eukaryota</taxon>
        <taxon>Viridiplantae</taxon>
        <taxon>Streptophyta</taxon>
        <taxon>Embryophyta</taxon>
        <taxon>Tracheophyta</taxon>
        <taxon>Spermatophyta</taxon>
        <taxon>Magnoliopsida</taxon>
        <taxon>Liliopsida</taxon>
        <taxon>Poales</taxon>
        <taxon>Poaceae</taxon>
        <taxon>BOP clade</taxon>
        <taxon>Pooideae</taxon>
        <taxon>Poodae</taxon>
        <taxon>Poeae</taxon>
        <taxon>Poeae Chloroplast Group 2 (Poeae type)</taxon>
        <taxon>Loliodinae</taxon>
        <taxon>Loliinae</taxon>
        <taxon>Lolium</taxon>
    </lineage>
</organism>
<evidence type="ECO:0000313" key="14">
    <source>
        <dbReference type="EMBL" id="KAK1605698.1"/>
    </source>
</evidence>
<keyword evidence="10" id="KW-0325">Glycoprotein</keyword>
<dbReference type="EMBL" id="JAUUTY010000007">
    <property type="protein sequence ID" value="KAK1605698.1"/>
    <property type="molecule type" value="Genomic_DNA"/>
</dbReference>
<dbReference type="Proteomes" id="UP001231189">
    <property type="component" value="Unassembled WGS sequence"/>
</dbReference>
<evidence type="ECO:0000256" key="9">
    <source>
        <dbReference type="ARBA" id="ARBA00023157"/>
    </source>
</evidence>
<keyword evidence="4 11" id="KW-0812">Transmembrane</keyword>
<feature type="domain" description="Trichome birefringence-like N-terminal" evidence="13">
    <location>
        <begin position="59"/>
        <end position="111"/>
    </location>
</feature>
<name>A0AAD8QRA7_LOLMU</name>
<evidence type="ECO:0000256" key="7">
    <source>
        <dbReference type="ARBA" id="ARBA00023034"/>
    </source>
</evidence>
<proteinExistence type="inferred from homology"/>
<evidence type="ECO:0000256" key="5">
    <source>
        <dbReference type="ARBA" id="ARBA00022968"/>
    </source>
</evidence>
<dbReference type="InterPro" id="IPR026057">
    <property type="entry name" value="TBL_C"/>
</dbReference>
<dbReference type="InterPro" id="IPR029962">
    <property type="entry name" value="TBL"/>
</dbReference>
<evidence type="ECO:0000256" key="6">
    <source>
        <dbReference type="ARBA" id="ARBA00022989"/>
    </source>
</evidence>
<evidence type="ECO:0000256" key="11">
    <source>
        <dbReference type="SAM" id="Phobius"/>
    </source>
</evidence>
<gene>
    <name evidence="14" type="ORF">QYE76_029371</name>
</gene>
<keyword evidence="5" id="KW-0735">Signal-anchor</keyword>
<keyword evidence="15" id="KW-1185">Reference proteome</keyword>
<evidence type="ECO:0000256" key="4">
    <source>
        <dbReference type="ARBA" id="ARBA00022692"/>
    </source>
</evidence>